<feature type="domain" description="Lsr2 DNA-binding" evidence="3">
    <location>
        <begin position="239"/>
        <end position="273"/>
    </location>
</feature>
<evidence type="ECO:0000256" key="1">
    <source>
        <dbReference type="ARBA" id="ARBA00023125"/>
    </source>
</evidence>
<dbReference type="InterPro" id="IPR036625">
    <property type="entry name" value="E3-bd_dom_sf"/>
</dbReference>
<dbReference type="InterPro" id="IPR055370">
    <property type="entry name" value="Lsr2_DNA-bd"/>
</dbReference>
<comment type="caution">
    <text evidence="4">The sequence shown here is derived from an EMBL/GenBank/DDBJ whole genome shotgun (WGS) entry which is preliminary data.</text>
</comment>
<evidence type="ECO:0000259" key="3">
    <source>
        <dbReference type="Pfam" id="PF23359"/>
    </source>
</evidence>
<keyword evidence="1" id="KW-0238">DNA-binding</keyword>
<evidence type="ECO:0000256" key="2">
    <source>
        <dbReference type="SAM" id="Coils"/>
    </source>
</evidence>
<evidence type="ECO:0000313" key="5">
    <source>
        <dbReference type="Proteomes" id="UP001180556"/>
    </source>
</evidence>
<name>A0ABU2W869_9ACTN</name>
<dbReference type="Proteomes" id="UP001180556">
    <property type="component" value="Unassembled WGS sequence"/>
</dbReference>
<proteinExistence type="predicted"/>
<dbReference type="RefSeq" id="WP_311604053.1">
    <property type="nucleotide sequence ID" value="NZ_JAVRFG010000036.1"/>
</dbReference>
<dbReference type="Pfam" id="PF23359">
    <property type="entry name" value="Lsr2_DNA-bd"/>
    <property type="match status" value="1"/>
</dbReference>
<keyword evidence="5" id="KW-1185">Reference proteome</keyword>
<organism evidence="4 5">
    <name type="scientific">Streptomyces stephensoniae</name>
    <dbReference type="NCBI Taxonomy" id="3375367"/>
    <lineage>
        <taxon>Bacteria</taxon>
        <taxon>Bacillati</taxon>
        <taxon>Actinomycetota</taxon>
        <taxon>Actinomycetes</taxon>
        <taxon>Kitasatosporales</taxon>
        <taxon>Streptomycetaceae</taxon>
        <taxon>Streptomyces</taxon>
    </lineage>
</organism>
<reference evidence="5" key="1">
    <citation type="submission" date="2023-07" db="EMBL/GenBank/DDBJ databases">
        <title>30 novel species of actinomycetes from the DSMZ collection.</title>
        <authorList>
            <person name="Nouioui I."/>
        </authorList>
    </citation>
    <scope>NUCLEOTIDE SEQUENCE [LARGE SCALE GENOMIC DNA]</scope>
    <source>
        <strain evidence="5">DSM 40932</strain>
    </source>
</reference>
<keyword evidence="2" id="KW-0175">Coiled coil</keyword>
<feature type="coiled-coil region" evidence="2">
    <location>
        <begin position="181"/>
        <end position="215"/>
    </location>
</feature>
<evidence type="ECO:0000313" key="4">
    <source>
        <dbReference type="EMBL" id="MDT0493678.1"/>
    </source>
</evidence>
<dbReference type="EMBL" id="JAVRFG010000036">
    <property type="protein sequence ID" value="MDT0493678.1"/>
    <property type="molecule type" value="Genomic_DNA"/>
</dbReference>
<gene>
    <name evidence="4" type="ORF">RM717_24565</name>
</gene>
<sequence length="283" mass="29995">MFTDWTEALEAESLPLDPNPAQQLAAASRVTARNSRDKDDLELLLDVLGLPTDTDTLTALLPLIPETGDAPTMTNTPAAAPALSAFEALAISMRNNGDSEQKIREATGLSDTELSNLIATHSPGQQPDAVASPAVIDVPVVALPVSNTVQELLDWAAAHPTASVRSRAARITADLSELSERRDSEAAQREAEEKVAKAKAELEKAQEELRTVKAGTRTTTTAAATAPTPIREGLGSGRTREELAAVRAWARAHGHQVADAGMVPKRVLQAYDAEHQAPVRKAG</sequence>
<accession>A0ABU2W869</accession>
<dbReference type="Gene3D" id="4.10.320.10">
    <property type="entry name" value="E3-binding domain"/>
    <property type="match status" value="1"/>
</dbReference>
<protein>
    <submittedName>
        <fullName evidence="4">Histone-like nucleoid-structuring protein Lsr2</fullName>
    </submittedName>
</protein>